<protein>
    <submittedName>
        <fullName evidence="1">Uncharacterized protein</fullName>
    </submittedName>
</protein>
<name>A0ABR6CR66_9BACI</name>
<dbReference type="Proteomes" id="UP000626697">
    <property type="component" value="Unassembled WGS sequence"/>
</dbReference>
<evidence type="ECO:0000313" key="1">
    <source>
        <dbReference type="EMBL" id="MBA9027528.1"/>
    </source>
</evidence>
<sequence length="79" mass="8896">MKRACDFFNGTGNLSKKFVSEREELVIVNDGTSDLTFNAGPYTTWTLKPGEVFDERIAEFTYLNITGSGAYRGYVRDDV</sequence>
<organism evidence="1 2">
    <name type="scientific">Peribacillus huizhouensis</name>
    <dbReference type="NCBI Taxonomy" id="1501239"/>
    <lineage>
        <taxon>Bacteria</taxon>
        <taxon>Bacillati</taxon>
        <taxon>Bacillota</taxon>
        <taxon>Bacilli</taxon>
        <taxon>Bacillales</taxon>
        <taxon>Bacillaceae</taxon>
        <taxon>Peribacillus</taxon>
    </lineage>
</organism>
<gene>
    <name evidence="1" type="ORF">HNP81_002818</name>
</gene>
<dbReference type="RefSeq" id="WP_182502979.1">
    <property type="nucleotide sequence ID" value="NZ_JACJHX010000008.1"/>
</dbReference>
<dbReference type="EMBL" id="JACJHX010000008">
    <property type="protein sequence ID" value="MBA9027528.1"/>
    <property type="molecule type" value="Genomic_DNA"/>
</dbReference>
<accession>A0ABR6CR66</accession>
<reference evidence="1 2" key="1">
    <citation type="submission" date="2020-08" db="EMBL/GenBank/DDBJ databases">
        <title>Genomic Encyclopedia of Type Strains, Phase IV (KMG-IV): sequencing the most valuable type-strain genomes for metagenomic binning, comparative biology and taxonomic classification.</title>
        <authorList>
            <person name="Goeker M."/>
        </authorList>
    </citation>
    <scope>NUCLEOTIDE SEQUENCE [LARGE SCALE GENOMIC DNA]</scope>
    <source>
        <strain evidence="1 2">DSM 105481</strain>
    </source>
</reference>
<evidence type="ECO:0000313" key="2">
    <source>
        <dbReference type="Proteomes" id="UP000626697"/>
    </source>
</evidence>
<comment type="caution">
    <text evidence="1">The sequence shown here is derived from an EMBL/GenBank/DDBJ whole genome shotgun (WGS) entry which is preliminary data.</text>
</comment>
<proteinExistence type="predicted"/>
<keyword evidence="2" id="KW-1185">Reference proteome</keyword>